<evidence type="ECO:0000313" key="4">
    <source>
        <dbReference type="EMBL" id="ARS63996.1"/>
    </source>
</evidence>
<dbReference type="SUPFAM" id="SSF117892">
    <property type="entry name" value="Band 7/SPFH domain"/>
    <property type="match status" value="1"/>
</dbReference>
<reference evidence="4 5" key="1">
    <citation type="journal article" date="2017" name="Environ. Microbiol.">
        <title>Genome and epigenome of a novel marine Thaumarchaeota strain suggest viral infection, phosphorothioation DNA modification and multiple restriction systems.</title>
        <authorList>
            <person name="Ahlgren N.A."/>
            <person name="Chen Y."/>
            <person name="Needham D.M."/>
            <person name="Parada A.E."/>
            <person name="Sachdeva R."/>
            <person name="Trinh V."/>
            <person name="Chen T."/>
            <person name="Fuhrman J.A."/>
        </authorList>
    </citation>
    <scope>NUCLEOTIDE SEQUENCE [LARGE SCALE GENOMIC DNA]</scope>
    <source>
        <strain evidence="4 5">SPOT01</strain>
    </source>
</reference>
<proteinExistence type="predicted"/>
<feature type="coiled-coil region" evidence="1">
    <location>
        <begin position="202"/>
        <end position="236"/>
    </location>
</feature>
<dbReference type="PANTHER" id="PTHR23222">
    <property type="entry name" value="PROHIBITIN"/>
    <property type="match status" value="1"/>
</dbReference>
<dbReference type="SMART" id="SM00244">
    <property type="entry name" value="PHB"/>
    <property type="match status" value="1"/>
</dbReference>
<dbReference type="InterPro" id="IPR000163">
    <property type="entry name" value="Prohibitin"/>
</dbReference>
<keyword evidence="2" id="KW-0812">Transmembrane</keyword>
<dbReference type="Proteomes" id="UP000249949">
    <property type="component" value="Chromosome"/>
</dbReference>
<dbReference type="EMBL" id="CP021324">
    <property type="protein sequence ID" value="ARS63996.1"/>
    <property type="molecule type" value="Genomic_DNA"/>
</dbReference>
<feature type="transmembrane region" description="Helical" evidence="2">
    <location>
        <begin position="30"/>
        <end position="52"/>
    </location>
</feature>
<evidence type="ECO:0000313" key="5">
    <source>
        <dbReference type="Proteomes" id="UP000249949"/>
    </source>
</evidence>
<dbReference type="CDD" id="cd03401">
    <property type="entry name" value="SPFH_prohibitin"/>
    <property type="match status" value="1"/>
</dbReference>
<accession>A0A2Z2HMF8</accession>
<dbReference type="PANTHER" id="PTHR23222:SF0">
    <property type="entry name" value="PROHIBITIN 1"/>
    <property type="match status" value="1"/>
</dbReference>
<dbReference type="Gene3D" id="3.30.479.30">
    <property type="entry name" value="Band 7 domain"/>
    <property type="match status" value="1"/>
</dbReference>
<dbReference type="GO" id="GO:0016020">
    <property type="term" value="C:membrane"/>
    <property type="evidence" value="ECO:0007669"/>
    <property type="project" value="InterPro"/>
</dbReference>
<organism evidence="4 5">
    <name type="scientific">Candidatus Nitrosomarinus catalinensis</name>
    <dbReference type="NCBI Taxonomy" id="1898749"/>
    <lineage>
        <taxon>Archaea</taxon>
        <taxon>Nitrososphaerota</taxon>
        <taxon>Nitrososphaeria</taxon>
        <taxon>Nitrosopumilales</taxon>
        <taxon>Nitrosopumilaceae</taxon>
        <taxon>Candidatus Nitrosomarinus</taxon>
    </lineage>
</organism>
<name>A0A2Z2HMF8_9ARCH</name>
<evidence type="ECO:0000256" key="1">
    <source>
        <dbReference type="SAM" id="Coils"/>
    </source>
</evidence>
<sequence length="299" mass="32925">MGIIIGKILPFQMSKYQSSPVKVNVGAAKLVVGAIILLIIIGIVAGASVKIVESGNRGVLTQWSAVDLTSPPLEEGIHFVVPFQDEVVQIEVRTLKYDKETRSASKDLQTVETTVTVNYHAEYEKVNFLYKEIGLDYENRVIGPAVEETVKQVTANYNAEELITKRPLVKGDIENAIRDRLNQFYVATEVISITDFEFSPLFAQAIESKVEAEQKAQKAENDLIRIEVEARQLEAQAVGLAAANIAEAQGEAEAISIINNALSQNPYYLEWLKTQAWDGKLPLVVGEGGTPFIQIPVQP</sequence>
<feature type="domain" description="Band 7" evidence="3">
    <location>
        <begin position="47"/>
        <end position="210"/>
    </location>
</feature>
<keyword evidence="2" id="KW-1133">Transmembrane helix</keyword>
<dbReference type="AlphaFoldDB" id="A0A2Z2HMF8"/>
<dbReference type="InterPro" id="IPR036013">
    <property type="entry name" value="Band_7/SPFH_dom_sf"/>
</dbReference>
<dbReference type="Pfam" id="PF01145">
    <property type="entry name" value="Band_7"/>
    <property type="match status" value="1"/>
</dbReference>
<evidence type="ECO:0000256" key="2">
    <source>
        <dbReference type="SAM" id="Phobius"/>
    </source>
</evidence>
<evidence type="ECO:0000259" key="3">
    <source>
        <dbReference type="SMART" id="SM00244"/>
    </source>
</evidence>
<dbReference type="PRINTS" id="PR00679">
    <property type="entry name" value="PROHIBITIN"/>
</dbReference>
<protein>
    <submittedName>
        <fullName evidence="4">SPFH domain / Band 7 family protein</fullName>
    </submittedName>
</protein>
<keyword evidence="5" id="KW-1185">Reference proteome</keyword>
<dbReference type="KEGG" id="nct:NMSP_0373"/>
<keyword evidence="1" id="KW-0175">Coiled coil</keyword>
<gene>
    <name evidence="4" type="ORF">NMSP_0373</name>
</gene>
<dbReference type="InterPro" id="IPR001107">
    <property type="entry name" value="Band_7"/>
</dbReference>
<keyword evidence="2" id="KW-0472">Membrane</keyword>